<feature type="transmembrane region" description="Helical" evidence="6">
    <location>
        <begin position="230"/>
        <end position="252"/>
    </location>
</feature>
<evidence type="ECO:0000256" key="3">
    <source>
        <dbReference type="ARBA" id="ARBA00022692"/>
    </source>
</evidence>
<evidence type="ECO:0000256" key="5">
    <source>
        <dbReference type="ARBA" id="ARBA00023136"/>
    </source>
</evidence>
<dbReference type="InterPro" id="IPR022791">
    <property type="entry name" value="L-PG_synthase/AglD"/>
</dbReference>
<accession>A0A7V5H548</accession>
<dbReference type="EMBL" id="DRTD01000188">
    <property type="protein sequence ID" value="HHE54648.1"/>
    <property type="molecule type" value="Genomic_DNA"/>
</dbReference>
<feature type="transmembrane region" description="Helical" evidence="6">
    <location>
        <begin position="197"/>
        <end position="218"/>
    </location>
</feature>
<dbReference type="Proteomes" id="UP000886111">
    <property type="component" value="Unassembled WGS sequence"/>
</dbReference>
<feature type="transmembrane region" description="Helical" evidence="6">
    <location>
        <begin position="264"/>
        <end position="294"/>
    </location>
</feature>
<dbReference type="Pfam" id="PF03706">
    <property type="entry name" value="LPG_synthase_TM"/>
    <property type="match status" value="1"/>
</dbReference>
<keyword evidence="4 6" id="KW-1133">Transmembrane helix</keyword>
<protein>
    <submittedName>
        <fullName evidence="7">Flippase-like domain-containing protein</fullName>
    </submittedName>
</protein>
<keyword evidence="2" id="KW-1003">Cell membrane</keyword>
<keyword evidence="5 6" id="KW-0472">Membrane</keyword>
<organism evidence="7">
    <name type="scientific">Caldithrix abyssi</name>
    <dbReference type="NCBI Taxonomy" id="187145"/>
    <lineage>
        <taxon>Bacteria</taxon>
        <taxon>Pseudomonadati</taxon>
        <taxon>Calditrichota</taxon>
        <taxon>Calditrichia</taxon>
        <taxon>Calditrichales</taxon>
        <taxon>Calditrichaceae</taxon>
        <taxon>Caldithrix</taxon>
    </lineage>
</organism>
<evidence type="ECO:0000256" key="4">
    <source>
        <dbReference type="ARBA" id="ARBA00022989"/>
    </source>
</evidence>
<reference evidence="7" key="1">
    <citation type="journal article" date="2020" name="mSystems">
        <title>Genome- and Community-Level Interaction Insights into Carbon Utilization and Element Cycling Functions of Hydrothermarchaeota in Hydrothermal Sediment.</title>
        <authorList>
            <person name="Zhou Z."/>
            <person name="Liu Y."/>
            <person name="Xu W."/>
            <person name="Pan J."/>
            <person name="Luo Z.H."/>
            <person name="Li M."/>
        </authorList>
    </citation>
    <scope>NUCLEOTIDE SEQUENCE [LARGE SCALE GENOMIC DNA]</scope>
    <source>
        <strain evidence="7">HyVt-76</strain>
    </source>
</reference>
<feature type="transmembrane region" description="Helical" evidence="6">
    <location>
        <begin position="50"/>
        <end position="70"/>
    </location>
</feature>
<comment type="caution">
    <text evidence="7">The sequence shown here is derived from an EMBL/GenBank/DDBJ whole genome shotgun (WGS) entry which is preliminary data.</text>
</comment>
<dbReference type="AlphaFoldDB" id="A0A7V5H548"/>
<evidence type="ECO:0000256" key="6">
    <source>
        <dbReference type="SAM" id="Phobius"/>
    </source>
</evidence>
<dbReference type="PANTHER" id="PTHR40277">
    <property type="entry name" value="BLL5419 PROTEIN"/>
    <property type="match status" value="1"/>
</dbReference>
<feature type="transmembrane region" description="Helical" evidence="6">
    <location>
        <begin position="127"/>
        <end position="152"/>
    </location>
</feature>
<name>A0A7V5H548_CALAY</name>
<evidence type="ECO:0000313" key="7">
    <source>
        <dbReference type="EMBL" id="HHE54648.1"/>
    </source>
</evidence>
<evidence type="ECO:0000256" key="2">
    <source>
        <dbReference type="ARBA" id="ARBA00022475"/>
    </source>
</evidence>
<gene>
    <name evidence="7" type="ORF">ENL21_02620</name>
</gene>
<feature type="transmembrane region" description="Helical" evidence="6">
    <location>
        <begin position="21"/>
        <end position="38"/>
    </location>
</feature>
<sequence>MFRWLNKHFGGSMKDVIKQKLAFVVKYLTGLALLIWILSRINRQQMLDTLLQITPSTFLILLALTVLNLVNQYLRWRYLIEQQSADFSHNDLIPSFFAGFTFRLILPGGHAEISKIFMLPGKKRGKVLAFAIEKFFQTYVKTLLVLGGLPFIFPQFKWVFWLIVIGLILLYPFLPLLWKLNLFKKFQEKEVNYHPIFFRALLHSLGVFVCLILQYYVLLNDTGHIEWSSTLLAVIYIWGAGLIPVSVSGLGVRENIAAYILPKYGIPAASAVGLSLLIFFINAIIPALIGIYFIQQRQHHFKDAKDTFKSVSSKIYNHSKKQNAQK</sequence>
<proteinExistence type="predicted"/>
<evidence type="ECO:0000256" key="1">
    <source>
        <dbReference type="ARBA" id="ARBA00004651"/>
    </source>
</evidence>
<keyword evidence="3 6" id="KW-0812">Transmembrane</keyword>
<feature type="transmembrane region" description="Helical" evidence="6">
    <location>
        <begin position="158"/>
        <end position="177"/>
    </location>
</feature>
<dbReference type="GO" id="GO:0005886">
    <property type="term" value="C:plasma membrane"/>
    <property type="evidence" value="ECO:0007669"/>
    <property type="project" value="UniProtKB-SubCell"/>
</dbReference>
<dbReference type="PANTHER" id="PTHR40277:SF1">
    <property type="entry name" value="BLL5419 PROTEIN"/>
    <property type="match status" value="1"/>
</dbReference>
<comment type="subcellular location">
    <subcellularLocation>
        <location evidence="1">Cell membrane</location>
        <topology evidence="1">Multi-pass membrane protein</topology>
    </subcellularLocation>
</comment>